<evidence type="ECO:0000313" key="4">
    <source>
        <dbReference type="Proteomes" id="UP000324020"/>
    </source>
</evidence>
<dbReference type="InterPro" id="IPR051399">
    <property type="entry name" value="RNA-guided_DNA_endo/Transpos"/>
</dbReference>
<evidence type="ECO:0000256" key="1">
    <source>
        <dbReference type="ARBA" id="ARBA00023125"/>
    </source>
</evidence>
<dbReference type="Pfam" id="PF07282">
    <property type="entry name" value="Cas12f1-like_TNB"/>
    <property type="match status" value="1"/>
</dbReference>
<dbReference type="NCBIfam" id="NF040570">
    <property type="entry name" value="guided_TnpB"/>
    <property type="match status" value="1"/>
</dbReference>
<protein>
    <submittedName>
        <fullName evidence="3">Transposase, IS605 OrfB family, central region</fullName>
    </submittedName>
</protein>
<keyword evidence="4" id="KW-1185">Reference proteome</keyword>
<dbReference type="NCBIfam" id="TIGR01766">
    <property type="entry name" value="IS200/IS605 family accessory protein TnpB-like domain"/>
    <property type="match status" value="1"/>
</dbReference>
<sequence>MVTVAVTAKFHNPSLSRRREWQRASRLYRGTKQFCIDGWENGDFNKSVTTASIDNDLYSAIQNQAIREAKSDHNKDGEVRYRESQPFAINNQNWEIDTTDNGTVVVGFPCVSQWWYTPIEVYDDIADPVDRLVEGDADKTRLQIYRRGDNWYCTFNIEYDADTSGETPIGVDIGERHILAVTAYGEDESMLVSGGEAKYVRRKYRSLRDSLSEAGALRARNRVGDKEQRRIKDLNHKLSHRLITFAEQFENPVIRMEDLEGIRENSSWSGVHSWHFHQLQQFITYKAERAGIRVEKVDAYHTSQRCSECGSMGTRDGDHFSCSECGRGRHADLNASENIAQREGEPCTA</sequence>
<evidence type="ECO:0000259" key="2">
    <source>
        <dbReference type="Pfam" id="PF07282"/>
    </source>
</evidence>
<dbReference type="PANTHER" id="PTHR30405:SF26">
    <property type="entry name" value="TRANSPOSASE, PROBABLY IS605-TNPB FAMILY"/>
    <property type="match status" value="1"/>
</dbReference>
<dbReference type="GO" id="GO:0003677">
    <property type="term" value="F:DNA binding"/>
    <property type="evidence" value="ECO:0007669"/>
    <property type="project" value="UniProtKB-KW"/>
</dbReference>
<feature type="domain" description="Cas12f1-like TNB" evidence="2">
    <location>
        <begin position="276"/>
        <end position="339"/>
    </location>
</feature>
<gene>
    <name evidence="3" type="ORF">SAMN04488067_1095</name>
</gene>
<organism evidence="3 4">
    <name type="scientific">Halorubrum xinjiangense</name>
    <dbReference type="NCBI Taxonomy" id="261291"/>
    <lineage>
        <taxon>Archaea</taxon>
        <taxon>Methanobacteriati</taxon>
        <taxon>Methanobacteriota</taxon>
        <taxon>Stenosarchaea group</taxon>
        <taxon>Halobacteria</taxon>
        <taxon>Halobacteriales</taxon>
        <taxon>Haloferacaceae</taxon>
        <taxon>Halorubrum</taxon>
    </lineage>
</organism>
<dbReference type="EMBL" id="FNBO01000009">
    <property type="protein sequence ID" value="SDF80364.1"/>
    <property type="molecule type" value="Genomic_DNA"/>
</dbReference>
<evidence type="ECO:0000313" key="3">
    <source>
        <dbReference type="EMBL" id="SDF80364.1"/>
    </source>
</evidence>
<keyword evidence="1" id="KW-0238">DNA-binding</keyword>
<name>A0A1G7P2A9_9EURY</name>
<dbReference type="Proteomes" id="UP000324020">
    <property type="component" value="Unassembled WGS sequence"/>
</dbReference>
<accession>A0A1G7P2A9</accession>
<dbReference type="RefSeq" id="WP_149799027.1">
    <property type="nucleotide sequence ID" value="NZ_FNBO01000009.1"/>
</dbReference>
<dbReference type="AlphaFoldDB" id="A0A1G7P2A9"/>
<dbReference type="InterPro" id="IPR010095">
    <property type="entry name" value="Cas12f1-like_TNB"/>
</dbReference>
<proteinExistence type="predicted"/>
<dbReference type="OrthoDB" id="168528at2157"/>
<reference evidence="3 4" key="1">
    <citation type="submission" date="2016-10" db="EMBL/GenBank/DDBJ databases">
        <authorList>
            <person name="Varghese N."/>
            <person name="Submissions S."/>
        </authorList>
    </citation>
    <scope>NUCLEOTIDE SEQUENCE [LARGE SCALE GENOMIC DNA]</scope>
    <source>
        <strain evidence="3 4">CGMCC 1.3527</strain>
    </source>
</reference>
<dbReference type="PANTHER" id="PTHR30405">
    <property type="entry name" value="TRANSPOSASE"/>
    <property type="match status" value="1"/>
</dbReference>